<dbReference type="PANTHER" id="PTHR10978:SF18">
    <property type="entry name" value="SUCCINATE DEHYDROGENASE SUBUNIT 3-1, MITOCHONDRIAL"/>
    <property type="match status" value="1"/>
</dbReference>
<feature type="transmembrane region" description="Helical" evidence="9">
    <location>
        <begin position="105"/>
        <end position="122"/>
    </location>
</feature>
<name>A0A5K7TMP1_PALPL</name>
<dbReference type="AlphaFoldDB" id="A0A5K7TMP1"/>
<keyword evidence="6 8" id="KW-0408">Iron</keyword>
<accession>A0A5K7TMP1</accession>
<dbReference type="GO" id="GO:0006121">
    <property type="term" value="P:mitochondrial electron transport, succinate to ubiquinone"/>
    <property type="evidence" value="ECO:0007669"/>
    <property type="project" value="TreeGrafter"/>
</dbReference>
<dbReference type="GO" id="GO:0005739">
    <property type="term" value="C:mitochondrion"/>
    <property type="evidence" value="ECO:0007669"/>
    <property type="project" value="GOC"/>
</dbReference>
<keyword evidence="3 9" id="KW-0812">Transmembrane</keyword>
<dbReference type="EMBL" id="AP019296">
    <property type="protein sequence ID" value="BBH10677.1"/>
    <property type="molecule type" value="Genomic_DNA"/>
</dbReference>
<dbReference type="Pfam" id="PF01127">
    <property type="entry name" value="Sdh_cyt"/>
    <property type="match status" value="1"/>
</dbReference>
<comment type="subcellular location">
    <subcellularLocation>
        <location evidence="1">Membrane</location>
    </subcellularLocation>
</comment>
<evidence type="ECO:0000256" key="3">
    <source>
        <dbReference type="ARBA" id="ARBA00022692"/>
    </source>
</evidence>
<geneLocation type="mitochondrion" evidence="10"/>
<evidence type="ECO:0000313" key="10">
    <source>
        <dbReference type="EMBL" id="BBH10677.1"/>
    </source>
</evidence>
<evidence type="ECO:0000256" key="8">
    <source>
        <dbReference type="PIRSR" id="PIRSR000178-1"/>
    </source>
</evidence>
<evidence type="ECO:0000256" key="6">
    <source>
        <dbReference type="ARBA" id="ARBA00023004"/>
    </source>
</evidence>
<dbReference type="PANTHER" id="PTHR10978">
    <property type="entry name" value="SUCCINATE DEHYDROGENASE CYTOCHROME B560 SUBUNIT"/>
    <property type="match status" value="1"/>
</dbReference>
<reference evidence="10" key="1">
    <citation type="journal article" date="2019" name="Mitochondrial DNA Part B Resour">
        <title>Complete sequence of mitochondrial DNA of red alga dulse Palmaria palmata (Linnaeus) Weber and Mohr in Japan.</title>
        <authorList>
            <person name="Kumagai Y."/>
            <person name="Tsubouchi R."/>
            <person name="Miyabe Y."/>
            <person name="Takeda T."/>
            <person name="Adachi K."/>
            <person name="Yasui H."/>
            <person name="Kishimura H."/>
        </authorList>
    </citation>
    <scope>NUCLEOTIDE SEQUENCE</scope>
</reference>
<dbReference type="GO" id="GO:0016020">
    <property type="term" value="C:membrane"/>
    <property type="evidence" value="ECO:0007669"/>
    <property type="project" value="UniProtKB-SubCell"/>
</dbReference>
<evidence type="ECO:0000256" key="7">
    <source>
        <dbReference type="ARBA" id="ARBA00023136"/>
    </source>
</evidence>
<keyword evidence="4 8" id="KW-0479">Metal-binding</keyword>
<dbReference type="InterPro" id="IPR014314">
    <property type="entry name" value="Succ_DH_cytb556"/>
</dbReference>
<dbReference type="PIRSF" id="PIRSF000178">
    <property type="entry name" value="SDH_cyt_b560"/>
    <property type="match status" value="1"/>
</dbReference>
<proteinExistence type="predicted"/>
<evidence type="ECO:0000256" key="2">
    <source>
        <dbReference type="ARBA" id="ARBA00022617"/>
    </source>
</evidence>
<keyword evidence="10" id="KW-0496">Mitochondrion</keyword>
<keyword evidence="7 9" id="KW-0472">Membrane</keyword>
<protein>
    <submittedName>
        <fullName evidence="10">Succinate:cytochrome c oxidoreductase subunit 3</fullName>
    </submittedName>
</protein>
<sequence>MIKSFNRPISPHLTVYLPQTASLFSIWHRLSAIAILCYILLITYILKLYLWASPVELNHLLKIICTLGNSQLTKFLLGLILSYHMLNGLRHIKSSLGYTLENNKLSKSVILFTICLLLLQFINL</sequence>
<feature type="transmembrane region" description="Helical" evidence="9">
    <location>
        <begin position="26"/>
        <end position="51"/>
    </location>
</feature>
<evidence type="ECO:0000256" key="4">
    <source>
        <dbReference type="ARBA" id="ARBA00022723"/>
    </source>
</evidence>
<dbReference type="CDD" id="cd03499">
    <property type="entry name" value="SQR_TypeC_SdhC"/>
    <property type="match status" value="1"/>
</dbReference>
<dbReference type="GO" id="GO:0046872">
    <property type="term" value="F:metal ion binding"/>
    <property type="evidence" value="ECO:0007669"/>
    <property type="project" value="UniProtKB-KW"/>
</dbReference>
<gene>
    <name evidence="10" type="primary">sdh3</name>
</gene>
<organism evidence="10">
    <name type="scientific">Palmaria palmata</name>
    <name type="common">Dulse</name>
    <name type="synonym">Rhodymenia palmata</name>
    <dbReference type="NCBI Taxonomy" id="2822"/>
    <lineage>
        <taxon>Eukaryota</taxon>
        <taxon>Rhodophyta</taxon>
        <taxon>Florideophyceae</taxon>
        <taxon>Nemaliophycidae</taxon>
        <taxon>Palmariales</taxon>
        <taxon>Palmariaceae</taxon>
        <taxon>Palmaria</taxon>
    </lineage>
</organism>
<keyword evidence="5 9" id="KW-1133">Transmembrane helix</keyword>
<dbReference type="SUPFAM" id="SSF81343">
    <property type="entry name" value="Fumarate reductase respiratory complex transmembrane subunits"/>
    <property type="match status" value="1"/>
</dbReference>
<dbReference type="InterPro" id="IPR000701">
    <property type="entry name" value="SuccDH_FuR_B_TM-su"/>
</dbReference>
<dbReference type="GO" id="GO:0006099">
    <property type="term" value="P:tricarboxylic acid cycle"/>
    <property type="evidence" value="ECO:0007669"/>
    <property type="project" value="InterPro"/>
</dbReference>
<keyword evidence="2 8" id="KW-0349">Heme</keyword>
<comment type="cofactor">
    <cofactor evidence="8">
        <name>heme</name>
        <dbReference type="ChEBI" id="CHEBI:30413"/>
    </cofactor>
    <text evidence="8">The heme is bound between the two transmembrane subunits.</text>
</comment>
<dbReference type="Gene3D" id="1.20.1300.10">
    <property type="entry name" value="Fumarate reductase/succinate dehydrogenase, transmembrane subunit"/>
    <property type="match status" value="1"/>
</dbReference>
<evidence type="ECO:0000256" key="9">
    <source>
        <dbReference type="SAM" id="Phobius"/>
    </source>
</evidence>
<evidence type="ECO:0000256" key="5">
    <source>
        <dbReference type="ARBA" id="ARBA00022989"/>
    </source>
</evidence>
<evidence type="ECO:0000256" key="1">
    <source>
        <dbReference type="ARBA" id="ARBA00004370"/>
    </source>
</evidence>
<dbReference type="InterPro" id="IPR034804">
    <property type="entry name" value="SQR/QFR_C/D"/>
</dbReference>
<dbReference type="GO" id="GO:0009055">
    <property type="term" value="F:electron transfer activity"/>
    <property type="evidence" value="ECO:0007669"/>
    <property type="project" value="InterPro"/>
</dbReference>
<feature type="binding site" description="axial binding residue" evidence="8">
    <location>
        <position position="84"/>
    </location>
    <ligand>
        <name>heme</name>
        <dbReference type="ChEBI" id="CHEBI:30413"/>
        <note>ligand shared with second transmembrane subunit</note>
    </ligand>
    <ligandPart>
        <name>Fe</name>
        <dbReference type="ChEBI" id="CHEBI:18248"/>
    </ligandPart>
</feature>
<dbReference type="NCBIfam" id="TIGR02970">
    <property type="entry name" value="succ_dehyd_cytB"/>
    <property type="match status" value="1"/>
</dbReference>